<feature type="compositionally biased region" description="Basic and acidic residues" evidence="1">
    <location>
        <begin position="31"/>
        <end position="54"/>
    </location>
</feature>
<proteinExistence type="predicted"/>
<feature type="region of interest" description="Disordered" evidence="1">
    <location>
        <begin position="29"/>
        <end position="54"/>
    </location>
</feature>
<dbReference type="Proteomes" id="UP001501057">
    <property type="component" value="Unassembled WGS sequence"/>
</dbReference>
<organism evidence="2 3">
    <name type="scientific">Aeromicrobium alkaliterrae</name>
    <dbReference type="NCBI Taxonomy" id="302168"/>
    <lineage>
        <taxon>Bacteria</taxon>
        <taxon>Bacillati</taxon>
        <taxon>Actinomycetota</taxon>
        <taxon>Actinomycetes</taxon>
        <taxon>Propionibacteriales</taxon>
        <taxon>Nocardioidaceae</taxon>
        <taxon>Aeromicrobium</taxon>
    </lineage>
</organism>
<gene>
    <name evidence="2" type="ORF">GCM10009710_36690</name>
</gene>
<evidence type="ECO:0000313" key="2">
    <source>
        <dbReference type="EMBL" id="GAA1753801.1"/>
    </source>
</evidence>
<accession>A0ABN2KDT1</accession>
<keyword evidence="3" id="KW-1185">Reference proteome</keyword>
<dbReference type="RefSeq" id="WP_344204308.1">
    <property type="nucleotide sequence ID" value="NZ_BAAAME010000011.1"/>
</dbReference>
<comment type="caution">
    <text evidence="2">The sequence shown here is derived from an EMBL/GenBank/DDBJ whole genome shotgun (WGS) entry which is preliminary data.</text>
</comment>
<name>A0ABN2KDT1_9ACTN</name>
<evidence type="ECO:0000313" key="3">
    <source>
        <dbReference type="Proteomes" id="UP001501057"/>
    </source>
</evidence>
<sequence length="208" mass="24425">MKWWQTLLLTVVPVLITLIVTNVAESRRRRQDADERRRDREAQSAQRLEDRKDAERAMWRESRREVHQEVLNYTRWAWMQLEHVWAQFVLAQSGHDEEFPTITPTVQADLDEARAKGQSLNGTGTRVDELIVAVQIHCSTEAVKAIQKFSYDYTGALRSMFECYQGNGLKKVKGVAWYDLYRTQVDIIERFVDDVYPEIARRDLHPET</sequence>
<dbReference type="EMBL" id="BAAAME010000011">
    <property type="protein sequence ID" value="GAA1753801.1"/>
    <property type="molecule type" value="Genomic_DNA"/>
</dbReference>
<reference evidence="2 3" key="1">
    <citation type="journal article" date="2019" name="Int. J. Syst. Evol. Microbiol.">
        <title>The Global Catalogue of Microorganisms (GCM) 10K type strain sequencing project: providing services to taxonomists for standard genome sequencing and annotation.</title>
        <authorList>
            <consortium name="The Broad Institute Genomics Platform"/>
            <consortium name="The Broad Institute Genome Sequencing Center for Infectious Disease"/>
            <person name="Wu L."/>
            <person name="Ma J."/>
        </authorList>
    </citation>
    <scope>NUCLEOTIDE SEQUENCE [LARGE SCALE GENOMIC DNA]</scope>
    <source>
        <strain evidence="2 3">JCM 13518</strain>
    </source>
</reference>
<protein>
    <recommendedName>
        <fullName evidence="4">DUF4760 domain-containing protein</fullName>
    </recommendedName>
</protein>
<evidence type="ECO:0000256" key="1">
    <source>
        <dbReference type="SAM" id="MobiDB-lite"/>
    </source>
</evidence>
<evidence type="ECO:0008006" key="4">
    <source>
        <dbReference type="Google" id="ProtNLM"/>
    </source>
</evidence>